<dbReference type="EMBL" id="ACHG01000211">
    <property type="protein sequence ID" value="EEI64671.1"/>
    <property type="molecule type" value="Genomic_DNA"/>
</dbReference>
<dbReference type="InterPro" id="IPR050266">
    <property type="entry name" value="AB_hydrolase_sf"/>
</dbReference>
<sequence length="253" mass="27780">MGGGLMEITIKRDGLKLYGLLEGTTTIINDTVAILMHGFKGNLGYDDSKILYALSHYLNQQGISTLRFDFDGTGHSDGEFKDMTVFSEILDGIKIIDYAHTTMQAKKIYLIGHSQGGVVASMLAAYYRDIITKLVLLAPAATLKDDALKGVCQGSQYDPNHIPETVDVHGFTVGGDYFRTAQLLPIYETAQHYSGPTLLIHGLADNVVSPEASKKYNVIMPNSELHLIPGEGHMFNGSRRQEILELVANFLKN</sequence>
<accession>A0A8D9RY52</accession>
<feature type="domain" description="Serine aminopeptidase S33" evidence="1">
    <location>
        <begin position="46"/>
        <end position="146"/>
    </location>
</feature>
<dbReference type="Gene3D" id="3.40.50.1820">
    <property type="entry name" value="alpha/beta hydrolase"/>
    <property type="match status" value="1"/>
</dbReference>
<dbReference type="PANTHER" id="PTHR43798">
    <property type="entry name" value="MONOACYLGLYCEROL LIPASE"/>
    <property type="match status" value="1"/>
</dbReference>
<dbReference type="SUPFAM" id="SSF53474">
    <property type="entry name" value="alpha/beta-Hydrolases"/>
    <property type="match status" value="1"/>
</dbReference>
<name>A0A8D9RY52_LIMRT</name>
<dbReference type="InterPro" id="IPR022742">
    <property type="entry name" value="Hydrolase_4"/>
</dbReference>
<dbReference type="Proteomes" id="UP000003419">
    <property type="component" value="Unassembled WGS sequence"/>
</dbReference>
<reference evidence="2 3" key="1">
    <citation type="submission" date="2009-01" db="EMBL/GenBank/DDBJ databases">
        <authorList>
            <person name="Qin X."/>
            <person name="Bachman B."/>
            <person name="Battles P."/>
            <person name="Bell A."/>
            <person name="Bess C."/>
            <person name="Bickham C."/>
            <person name="Chaboub L."/>
            <person name="Chen D."/>
            <person name="Coyle M."/>
            <person name="Deiros D.R."/>
            <person name="Dinh H."/>
            <person name="Forbes L."/>
            <person name="Fowler G."/>
            <person name="Francisco L."/>
            <person name="Fu Q."/>
            <person name="Gubbala S."/>
            <person name="Hale W."/>
            <person name="Han Y."/>
            <person name="Hemphill L."/>
            <person name="Highlander S.K."/>
            <person name="Hirani K."/>
            <person name="Hogues M."/>
            <person name="Jackson L."/>
            <person name="Jakkamsetti A."/>
            <person name="Javaid M."/>
            <person name="Jiang H."/>
            <person name="Korchina V."/>
            <person name="Kovar C."/>
            <person name="Lara F."/>
            <person name="Lee S."/>
            <person name="Mata R."/>
            <person name="Mathew T."/>
            <person name="Moen C."/>
            <person name="Morales K."/>
            <person name="Munidasa M."/>
            <person name="Nazareth L."/>
            <person name="Ngo R."/>
            <person name="Nguyen L."/>
            <person name="Okwuonu G."/>
            <person name="Ongeri F."/>
            <person name="Patil S."/>
            <person name="Petrosino J."/>
            <person name="Pham C."/>
            <person name="Pham P."/>
            <person name="Pu L.-L."/>
            <person name="Puazo M."/>
            <person name="Raj R."/>
            <person name="Reid J."/>
            <person name="Rouhana J."/>
            <person name="Saada N."/>
            <person name="Shang Y."/>
            <person name="Simmons D."/>
            <person name="Thornton R."/>
            <person name="Warren J."/>
            <person name="Weissenberger G."/>
            <person name="Zhang J."/>
            <person name="Zhang L."/>
            <person name="Zhou C."/>
            <person name="Zhu D."/>
            <person name="Muzny D."/>
            <person name="Worley K."/>
            <person name="Gibbs R."/>
        </authorList>
    </citation>
    <scope>NUCLEOTIDE SEQUENCE [LARGE SCALE GENOMIC DNA]</scope>
    <source>
        <strain evidence="2 3">CF48-3A</strain>
    </source>
</reference>
<gene>
    <name evidence="2" type="ORF">HMPREF0534_2009</name>
</gene>
<evidence type="ECO:0000259" key="1">
    <source>
        <dbReference type="Pfam" id="PF12146"/>
    </source>
</evidence>
<proteinExistence type="predicted"/>
<evidence type="ECO:0000313" key="2">
    <source>
        <dbReference type="EMBL" id="EEI64671.1"/>
    </source>
</evidence>
<protein>
    <recommendedName>
        <fullName evidence="1">Serine aminopeptidase S33 domain-containing protein</fullName>
    </recommendedName>
</protein>
<evidence type="ECO:0000313" key="3">
    <source>
        <dbReference type="Proteomes" id="UP000003419"/>
    </source>
</evidence>
<organism evidence="2 3">
    <name type="scientific">Limosilactobacillus reuteri CF48-3A</name>
    <dbReference type="NCBI Taxonomy" id="525341"/>
    <lineage>
        <taxon>Bacteria</taxon>
        <taxon>Bacillati</taxon>
        <taxon>Bacillota</taxon>
        <taxon>Bacilli</taxon>
        <taxon>Lactobacillales</taxon>
        <taxon>Lactobacillaceae</taxon>
        <taxon>Limosilactobacillus</taxon>
    </lineage>
</organism>
<dbReference type="PANTHER" id="PTHR43798:SF5">
    <property type="entry name" value="MONOACYLGLYCEROL LIPASE ABHD6"/>
    <property type="match status" value="1"/>
</dbReference>
<dbReference type="GO" id="GO:0047372">
    <property type="term" value="F:monoacylglycerol lipase activity"/>
    <property type="evidence" value="ECO:0007669"/>
    <property type="project" value="TreeGrafter"/>
</dbReference>
<dbReference type="GO" id="GO:0046464">
    <property type="term" value="P:acylglycerol catabolic process"/>
    <property type="evidence" value="ECO:0007669"/>
    <property type="project" value="TreeGrafter"/>
</dbReference>
<comment type="caution">
    <text evidence="2">The sequence shown here is derived from an EMBL/GenBank/DDBJ whole genome shotgun (WGS) entry which is preliminary data.</text>
</comment>
<dbReference type="AlphaFoldDB" id="A0A8D9RY52"/>
<dbReference type="Pfam" id="PF12146">
    <property type="entry name" value="Hydrolase_4"/>
    <property type="match status" value="1"/>
</dbReference>
<dbReference type="GO" id="GO:0016020">
    <property type="term" value="C:membrane"/>
    <property type="evidence" value="ECO:0007669"/>
    <property type="project" value="TreeGrafter"/>
</dbReference>
<dbReference type="InterPro" id="IPR029058">
    <property type="entry name" value="AB_hydrolase_fold"/>
</dbReference>